<evidence type="ECO:0000256" key="3">
    <source>
        <dbReference type="ARBA" id="ARBA00023274"/>
    </source>
</evidence>
<dbReference type="GO" id="GO:0017148">
    <property type="term" value="P:negative regulation of translation"/>
    <property type="evidence" value="ECO:0007669"/>
    <property type="project" value="TreeGrafter"/>
</dbReference>
<comment type="caution">
    <text evidence="7">The sequence shown here is derived from an EMBL/GenBank/DDBJ whole genome shotgun (WGS) entry which is preliminary data.</text>
</comment>
<dbReference type="AlphaFoldDB" id="A0A1F5Q900"/>
<gene>
    <name evidence="4 6" type="primary">rplM</name>
    <name evidence="7" type="ORF">A3J05_04415</name>
</gene>
<dbReference type="PROSITE" id="PS00783">
    <property type="entry name" value="RIBOSOMAL_L13"/>
    <property type="match status" value="1"/>
</dbReference>
<dbReference type="CDD" id="cd00392">
    <property type="entry name" value="Ribosomal_L13"/>
    <property type="match status" value="1"/>
</dbReference>
<organism evidence="7 8">
    <name type="scientific">Candidatus Doudnabacteria bacterium RIFCSPLOWO2_02_FULL_48_13</name>
    <dbReference type="NCBI Taxonomy" id="1817845"/>
    <lineage>
        <taxon>Bacteria</taxon>
        <taxon>Candidatus Doudnaibacteriota</taxon>
    </lineage>
</organism>
<dbReference type="PANTHER" id="PTHR11545:SF2">
    <property type="entry name" value="LARGE RIBOSOMAL SUBUNIT PROTEIN UL13M"/>
    <property type="match status" value="1"/>
</dbReference>
<dbReference type="PIRSF" id="PIRSF002181">
    <property type="entry name" value="Ribosomal_L13"/>
    <property type="match status" value="1"/>
</dbReference>
<accession>A0A1F5Q900</accession>
<dbReference type="InterPro" id="IPR005823">
    <property type="entry name" value="Ribosomal_uL13_bac-type"/>
</dbReference>
<comment type="subunit">
    <text evidence="4">Part of the 50S ribosomal subunit.</text>
</comment>
<evidence type="ECO:0000313" key="7">
    <source>
        <dbReference type="EMBL" id="OGE98679.1"/>
    </source>
</evidence>
<dbReference type="HAMAP" id="MF_01366">
    <property type="entry name" value="Ribosomal_uL13"/>
    <property type="match status" value="1"/>
</dbReference>
<dbReference type="GO" id="GO:0003735">
    <property type="term" value="F:structural constituent of ribosome"/>
    <property type="evidence" value="ECO:0007669"/>
    <property type="project" value="InterPro"/>
</dbReference>
<evidence type="ECO:0000256" key="6">
    <source>
        <dbReference type="RuleBase" id="RU003878"/>
    </source>
</evidence>
<dbReference type="Gene3D" id="3.90.1180.10">
    <property type="entry name" value="Ribosomal protein L13"/>
    <property type="match status" value="1"/>
</dbReference>
<dbReference type="SUPFAM" id="SSF52161">
    <property type="entry name" value="Ribosomal protein L13"/>
    <property type="match status" value="1"/>
</dbReference>
<comment type="similarity">
    <text evidence="1 4 5">Belongs to the universal ribosomal protein uL13 family.</text>
</comment>
<evidence type="ECO:0000256" key="5">
    <source>
        <dbReference type="RuleBase" id="RU003877"/>
    </source>
</evidence>
<evidence type="ECO:0000256" key="2">
    <source>
        <dbReference type="ARBA" id="ARBA00022980"/>
    </source>
</evidence>
<reference evidence="7 8" key="1">
    <citation type="journal article" date="2016" name="Nat. Commun.">
        <title>Thousands of microbial genomes shed light on interconnected biogeochemical processes in an aquifer system.</title>
        <authorList>
            <person name="Anantharaman K."/>
            <person name="Brown C.T."/>
            <person name="Hug L.A."/>
            <person name="Sharon I."/>
            <person name="Castelle C.J."/>
            <person name="Probst A.J."/>
            <person name="Thomas B.C."/>
            <person name="Singh A."/>
            <person name="Wilkins M.J."/>
            <person name="Karaoz U."/>
            <person name="Brodie E.L."/>
            <person name="Williams K.H."/>
            <person name="Hubbard S.S."/>
            <person name="Banfield J.F."/>
        </authorList>
    </citation>
    <scope>NUCLEOTIDE SEQUENCE [LARGE SCALE GENOMIC DNA]</scope>
</reference>
<dbReference type="GO" id="GO:0003729">
    <property type="term" value="F:mRNA binding"/>
    <property type="evidence" value="ECO:0007669"/>
    <property type="project" value="TreeGrafter"/>
</dbReference>
<dbReference type="Proteomes" id="UP000177235">
    <property type="component" value="Unassembled WGS sequence"/>
</dbReference>
<name>A0A1F5Q900_9BACT</name>
<protein>
    <recommendedName>
        <fullName evidence="4">Large ribosomal subunit protein uL13</fullName>
    </recommendedName>
</protein>
<keyword evidence="3 4" id="KW-0687">Ribonucleoprotein</keyword>
<evidence type="ECO:0000256" key="1">
    <source>
        <dbReference type="ARBA" id="ARBA00006227"/>
    </source>
</evidence>
<dbReference type="Pfam" id="PF00572">
    <property type="entry name" value="Ribosomal_L13"/>
    <property type="match status" value="1"/>
</dbReference>
<dbReference type="NCBIfam" id="TIGR01066">
    <property type="entry name" value="rplM_bact"/>
    <property type="match status" value="1"/>
</dbReference>
<dbReference type="EMBL" id="MFFF01000027">
    <property type="protein sequence ID" value="OGE98679.1"/>
    <property type="molecule type" value="Genomic_DNA"/>
</dbReference>
<dbReference type="PANTHER" id="PTHR11545">
    <property type="entry name" value="RIBOSOMAL PROTEIN L13"/>
    <property type="match status" value="1"/>
</dbReference>
<proteinExistence type="inferred from homology"/>
<dbReference type="InterPro" id="IPR036899">
    <property type="entry name" value="Ribosomal_uL13_sf"/>
</dbReference>
<evidence type="ECO:0000313" key="8">
    <source>
        <dbReference type="Proteomes" id="UP000177235"/>
    </source>
</evidence>
<evidence type="ECO:0000256" key="4">
    <source>
        <dbReference type="HAMAP-Rule" id="MF_01366"/>
    </source>
</evidence>
<sequence length="139" mass="15729">MTTTLPKVQELKREWYEVDASKHSLGRLATAVARVLAGKHKANYTPHLGTGDFVVITNIEKVKLTGRKPLQKEYFHYSGYPGGLKRRLLKDVMANSPEKVVYRAVRGMLPTNRLRAGRLKRMKLVKGASHSFKIDKKLA</sequence>
<dbReference type="InterPro" id="IPR023563">
    <property type="entry name" value="Ribosomal_uL13_CS"/>
</dbReference>
<dbReference type="GO" id="GO:0006412">
    <property type="term" value="P:translation"/>
    <property type="evidence" value="ECO:0007669"/>
    <property type="project" value="UniProtKB-UniRule"/>
</dbReference>
<dbReference type="GO" id="GO:0022625">
    <property type="term" value="C:cytosolic large ribosomal subunit"/>
    <property type="evidence" value="ECO:0007669"/>
    <property type="project" value="TreeGrafter"/>
</dbReference>
<comment type="function">
    <text evidence="4 6">This protein is one of the early assembly proteins of the 50S ribosomal subunit, although it is not seen to bind rRNA by itself. It is important during the early stages of 50S assembly.</text>
</comment>
<dbReference type="InterPro" id="IPR005822">
    <property type="entry name" value="Ribosomal_uL13"/>
</dbReference>
<keyword evidence="2 4" id="KW-0689">Ribosomal protein</keyword>